<proteinExistence type="predicted"/>
<feature type="region of interest" description="Disordered" evidence="1">
    <location>
        <begin position="1"/>
        <end position="22"/>
    </location>
</feature>
<protein>
    <submittedName>
        <fullName evidence="2">Mucin</fullName>
    </submittedName>
</protein>
<organism evidence="2 3">
    <name type="scientific">Neisseria gonorrhoeae</name>
    <dbReference type="NCBI Taxonomy" id="485"/>
    <lineage>
        <taxon>Bacteria</taxon>
        <taxon>Pseudomonadati</taxon>
        <taxon>Pseudomonadota</taxon>
        <taxon>Betaproteobacteria</taxon>
        <taxon>Neisseriales</taxon>
        <taxon>Neisseriaceae</taxon>
        <taxon>Neisseria</taxon>
    </lineage>
</organism>
<comment type="caution">
    <text evidence="2">The sequence shown here is derived from an EMBL/GenBank/DDBJ whole genome shotgun (WGS) entry which is preliminary data.</text>
</comment>
<dbReference type="Proteomes" id="UP000307092">
    <property type="component" value="Unassembled WGS sequence"/>
</dbReference>
<accession>A0AAX2TTT4</accession>
<gene>
    <name evidence="2" type="ORF">E8M63_02240</name>
</gene>
<dbReference type="EMBL" id="SUQX01000002">
    <property type="protein sequence ID" value="TJX06839.1"/>
    <property type="molecule type" value="Genomic_DNA"/>
</dbReference>
<evidence type="ECO:0000313" key="2">
    <source>
        <dbReference type="EMBL" id="TJX06839.1"/>
    </source>
</evidence>
<dbReference type="AlphaFoldDB" id="A0AAX2TTT4"/>
<name>A0AAX2TTT4_NEIGO</name>
<sequence length="40" mass="4524">MDRKNKRRLKPSDGIFYPPPNLKTTTKPYTACPHLAAAPK</sequence>
<evidence type="ECO:0000313" key="3">
    <source>
        <dbReference type="Proteomes" id="UP000307092"/>
    </source>
</evidence>
<reference evidence="2 3" key="1">
    <citation type="submission" date="2019-04" db="EMBL/GenBank/DDBJ databases">
        <title>The CDC panel for molecular diagnostics of ciprofloxacin resistance and its use for research and clinical development.</title>
        <authorList>
            <person name="Liu H."/>
            <person name="Tang K."/>
            <person name="Pham C."/>
            <person name="Schmerer M."/>
        </authorList>
    </citation>
    <scope>NUCLEOTIDE SEQUENCE [LARGE SCALE GENOMIC DNA]</scope>
    <source>
        <strain evidence="2 3">LRRBGS_0742</strain>
    </source>
</reference>
<evidence type="ECO:0000256" key="1">
    <source>
        <dbReference type="SAM" id="MobiDB-lite"/>
    </source>
</evidence>